<evidence type="ECO:0000313" key="3">
    <source>
        <dbReference type="EMBL" id="KAB8299032.1"/>
    </source>
</evidence>
<feature type="chain" id="PRO_5024910750" evidence="2">
    <location>
        <begin position="25"/>
        <end position="271"/>
    </location>
</feature>
<evidence type="ECO:0000256" key="1">
    <source>
        <dbReference type="SAM" id="MobiDB-lite"/>
    </source>
</evidence>
<comment type="caution">
    <text evidence="3">The sequence shown here is derived from an EMBL/GenBank/DDBJ whole genome shotgun (WGS) entry which is preliminary data.</text>
</comment>
<dbReference type="OrthoDB" id="3554496at2759"/>
<name>A0A5N6K8A6_MONLA</name>
<feature type="region of interest" description="Disordered" evidence="1">
    <location>
        <begin position="173"/>
        <end position="200"/>
    </location>
</feature>
<accession>A0A5N6K8A6</accession>
<organism evidence="3 4">
    <name type="scientific">Monilinia laxa</name>
    <name type="common">Brown rot fungus</name>
    <name type="synonym">Sclerotinia laxa</name>
    <dbReference type="NCBI Taxonomy" id="61186"/>
    <lineage>
        <taxon>Eukaryota</taxon>
        <taxon>Fungi</taxon>
        <taxon>Dikarya</taxon>
        <taxon>Ascomycota</taxon>
        <taxon>Pezizomycotina</taxon>
        <taxon>Leotiomycetes</taxon>
        <taxon>Helotiales</taxon>
        <taxon>Sclerotiniaceae</taxon>
        <taxon>Monilinia</taxon>
    </lineage>
</organism>
<feature type="signal peptide" evidence="2">
    <location>
        <begin position="1"/>
        <end position="24"/>
    </location>
</feature>
<proteinExistence type="predicted"/>
<keyword evidence="2" id="KW-0732">Signal</keyword>
<sequence>MSAIQKIMFALLFVALVLPINALGAVGGHVIRGVEWSKETASTSCTDMSNMPTAYPVETLVPTTIATIVSSSSVETLVPIIVSTTSATAPAAYVSSGTTETLKPITTSIAVTNTNTATSIVTSVESTSSLVTLVPLNPTSASGSPSPSATITSGTYTNVTTPSLTLTTITSGQSSSAISGKSSTKTAPASSSSANAPATVPAAGGAMEANKLSTGLMVAALQLLMRYHRYSFISGLSHMGFLVKLNGFVYPESSISIGRREIQTQSHLTNW</sequence>
<gene>
    <name evidence="3" type="ORF">EYC80_001163</name>
</gene>
<dbReference type="EMBL" id="VIGI01000006">
    <property type="protein sequence ID" value="KAB8299032.1"/>
    <property type="molecule type" value="Genomic_DNA"/>
</dbReference>
<keyword evidence="4" id="KW-1185">Reference proteome</keyword>
<reference evidence="3 4" key="1">
    <citation type="submission" date="2019-06" db="EMBL/GenBank/DDBJ databases">
        <title>Genome Sequence of the Brown Rot Fungal Pathogen Monilinia laxa.</title>
        <authorList>
            <person name="De Miccolis Angelini R.M."/>
            <person name="Landi L."/>
            <person name="Abate D."/>
            <person name="Pollastro S."/>
            <person name="Romanazzi G."/>
            <person name="Faretra F."/>
        </authorList>
    </citation>
    <scope>NUCLEOTIDE SEQUENCE [LARGE SCALE GENOMIC DNA]</scope>
    <source>
        <strain evidence="3 4">Mlax316</strain>
    </source>
</reference>
<dbReference type="Proteomes" id="UP000326757">
    <property type="component" value="Unassembled WGS sequence"/>
</dbReference>
<evidence type="ECO:0000313" key="4">
    <source>
        <dbReference type="Proteomes" id="UP000326757"/>
    </source>
</evidence>
<evidence type="ECO:0000256" key="2">
    <source>
        <dbReference type="SAM" id="SignalP"/>
    </source>
</evidence>
<dbReference type="AlphaFoldDB" id="A0A5N6K8A6"/>
<protein>
    <submittedName>
        <fullName evidence="3">Uncharacterized protein</fullName>
    </submittedName>
</protein>